<protein>
    <submittedName>
        <fullName evidence="1">Uncharacterized protein</fullName>
    </submittedName>
</protein>
<evidence type="ECO:0000313" key="1">
    <source>
        <dbReference type="EMBL" id="DAE13528.1"/>
    </source>
</evidence>
<dbReference type="EMBL" id="BK015567">
    <property type="protein sequence ID" value="DAE13528.1"/>
    <property type="molecule type" value="Genomic_DNA"/>
</dbReference>
<sequence>MLCFPLSSFLYLRHAYWQPWRLFDNRGMLHEYFYAQL</sequence>
<name>A0A8S5Q3E4_9CAUD</name>
<organism evidence="1">
    <name type="scientific">Siphoviridae sp. ctVif31</name>
    <dbReference type="NCBI Taxonomy" id="2825532"/>
    <lineage>
        <taxon>Viruses</taxon>
        <taxon>Duplodnaviria</taxon>
        <taxon>Heunggongvirae</taxon>
        <taxon>Uroviricota</taxon>
        <taxon>Caudoviricetes</taxon>
    </lineage>
</organism>
<proteinExistence type="predicted"/>
<reference evidence="1" key="1">
    <citation type="journal article" date="2021" name="Proc. Natl. Acad. Sci. U.S.A.">
        <title>A Catalog of Tens of Thousands of Viruses from Human Metagenomes Reveals Hidden Associations with Chronic Diseases.</title>
        <authorList>
            <person name="Tisza M.J."/>
            <person name="Buck C.B."/>
        </authorList>
    </citation>
    <scope>NUCLEOTIDE SEQUENCE</scope>
    <source>
        <strain evidence="1">CtVif31</strain>
    </source>
</reference>
<accession>A0A8S5Q3E4</accession>